<sequence length="71" mass="7517">MPPNVGAVIIEGHPTYARTPHSYGFATTTSRNGPARVDLTIAYSDTGQKVTALRATLDSLVEDPQSGNALF</sequence>
<protein>
    <submittedName>
        <fullName evidence="1">Uncharacterized protein</fullName>
    </submittedName>
</protein>
<evidence type="ECO:0000313" key="1">
    <source>
        <dbReference type="EMBL" id="GLY88985.1"/>
    </source>
</evidence>
<reference evidence="1" key="1">
    <citation type="submission" date="2023-03" db="EMBL/GenBank/DDBJ databases">
        <title>Actinoallomurus iriomotensis NBRC 103684.</title>
        <authorList>
            <person name="Ichikawa N."/>
            <person name="Sato H."/>
            <person name="Tonouchi N."/>
        </authorList>
    </citation>
    <scope>NUCLEOTIDE SEQUENCE</scope>
    <source>
        <strain evidence="1">NBRC 103684</strain>
    </source>
</reference>
<dbReference type="Proteomes" id="UP001165074">
    <property type="component" value="Unassembled WGS sequence"/>
</dbReference>
<accession>A0A9W6W2I4</accession>
<proteinExistence type="predicted"/>
<organism evidence="1 2">
    <name type="scientific">Actinoallomurus iriomotensis</name>
    <dbReference type="NCBI Taxonomy" id="478107"/>
    <lineage>
        <taxon>Bacteria</taxon>
        <taxon>Bacillati</taxon>
        <taxon>Actinomycetota</taxon>
        <taxon>Actinomycetes</taxon>
        <taxon>Streptosporangiales</taxon>
        <taxon>Thermomonosporaceae</taxon>
        <taxon>Actinoallomurus</taxon>
    </lineage>
</organism>
<comment type="caution">
    <text evidence="1">The sequence shown here is derived from an EMBL/GenBank/DDBJ whole genome shotgun (WGS) entry which is preliminary data.</text>
</comment>
<dbReference type="EMBL" id="BSTK01000012">
    <property type="protein sequence ID" value="GLY88985.1"/>
    <property type="molecule type" value="Genomic_DNA"/>
</dbReference>
<dbReference type="AlphaFoldDB" id="A0A9W6W2I4"/>
<evidence type="ECO:0000313" key="2">
    <source>
        <dbReference type="Proteomes" id="UP001165074"/>
    </source>
</evidence>
<keyword evidence="2" id="KW-1185">Reference proteome</keyword>
<gene>
    <name evidence="1" type="ORF">Airi02_069140</name>
</gene>
<name>A0A9W6W2I4_9ACTN</name>